<feature type="compositionally biased region" description="Polar residues" evidence="1">
    <location>
        <begin position="445"/>
        <end position="467"/>
    </location>
</feature>
<feature type="region of interest" description="Disordered" evidence="1">
    <location>
        <begin position="298"/>
        <end position="328"/>
    </location>
</feature>
<feature type="region of interest" description="Disordered" evidence="1">
    <location>
        <begin position="206"/>
        <end position="265"/>
    </location>
</feature>
<feature type="compositionally biased region" description="Polar residues" evidence="1">
    <location>
        <begin position="298"/>
        <end position="310"/>
    </location>
</feature>
<feature type="region of interest" description="Disordered" evidence="1">
    <location>
        <begin position="559"/>
        <end position="598"/>
    </location>
</feature>
<organism evidence="2 3">
    <name type="scientific">Batrachochytrium dendrobatidis (strain JEL423)</name>
    <dbReference type="NCBI Taxonomy" id="403673"/>
    <lineage>
        <taxon>Eukaryota</taxon>
        <taxon>Fungi</taxon>
        <taxon>Fungi incertae sedis</taxon>
        <taxon>Chytridiomycota</taxon>
        <taxon>Chytridiomycota incertae sedis</taxon>
        <taxon>Chytridiomycetes</taxon>
        <taxon>Rhizophydiales</taxon>
        <taxon>Rhizophydiales incertae sedis</taxon>
        <taxon>Batrachochytrium</taxon>
    </lineage>
</organism>
<feature type="compositionally biased region" description="Low complexity" evidence="1">
    <location>
        <begin position="407"/>
        <end position="418"/>
    </location>
</feature>
<evidence type="ECO:0000313" key="2">
    <source>
        <dbReference type="EMBL" id="OAJ39616.1"/>
    </source>
</evidence>
<evidence type="ECO:0000313" key="3">
    <source>
        <dbReference type="Proteomes" id="UP000077115"/>
    </source>
</evidence>
<gene>
    <name evidence="2" type="ORF">BDEG_23446</name>
</gene>
<dbReference type="EMBL" id="DS022303">
    <property type="protein sequence ID" value="OAJ39616.1"/>
    <property type="molecule type" value="Genomic_DNA"/>
</dbReference>
<dbReference type="Proteomes" id="UP000077115">
    <property type="component" value="Unassembled WGS sequence"/>
</dbReference>
<dbReference type="AlphaFoldDB" id="A0A177WIK8"/>
<dbReference type="VEuPathDB" id="FungiDB:BDEG_23446"/>
<evidence type="ECO:0000256" key="1">
    <source>
        <dbReference type="SAM" id="MobiDB-lite"/>
    </source>
</evidence>
<feature type="region of interest" description="Disordered" evidence="1">
    <location>
        <begin position="157"/>
        <end position="181"/>
    </location>
</feature>
<feature type="compositionally biased region" description="Polar residues" evidence="1">
    <location>
        <begin position="370"/>
        <end position="381"/>
    </location>
</feature>
<feature type="region of interest" description="Disordered" evidence="1">
    <location>
        <begin position="341"/>
        <end position="418"/>
    </location>
</feature>
<protein>
    <submittedName>
        <fullName evidence="2">Uncharacterized protein</fullName>
    </submittedName>
</protein>
<feature type="compositionally biased region" description="Acidic residues" evidence="1">
    <location>
        <begin position="238"/>
        <end position="247"/>
    </location>
</feature>
<proteinExistence type="predicted"/>
<dbReference type="OrthoDB" id="10676768at2759"/>
<name>A0A177WIK8_BATDL</name>
<feature type="compositionally biased region" description="Polar residues" evidence="1">
    <location>
        <begin position="342"/>
        <end position="351"/>
    </location>
</feature>
<feature type="compositionally biased region" description="Low complexity" evidence="1">
    <location>
        <begin position="568"/>
        <end position="581"/>
    </location>
</feature>
<accession>A0A177WIK8</accession>
<feature type="compositionally biased region" description="Polar residues" evidence="1">
    <location>
        <begin position="157"/>
        <end position="170"/>
    </location>
</feature>
<feature type="region of interest" description="Disordered" evidence="1">
    <location>
        <begin position="442"/>
        <end position="467"/>
    </location>
</feature>
<reference evidence="2 3" key="2">
    <citation type="submission" date="2016-05" db="EMBL/GenBank/DDBJ databases">
        <title>Lineage-specific infection strategies underlie the spectrum of fungal disease in amphibians.</title>
        <authorList>
            <person name="Cuomo C.A."/>
            <person name="Farrer R.A."/>
            <person name="James T."/>
            <person name="Longcore J."/>
            <person name="Birren B."/>
        </authorList>
    </citation>
    <scope>NUCLEOTIDE SEQUENCE [LARGE SCALE GENOMIC DNA]</scope>
    <source>
        <strain evidence="2 3">JEL423</strain>
    </source>
</reference>
<reference evidence="2 3" key="1">
    <citation type="submission" date="2006-10" db="EMBL/GenBank/DDBJ databases">
        <title>The Genome Sequence of Batrachochytrium dendrobatidis JEL423.</title>
        <authorList>
            <consortium name="The Broad Institute Genome Sequencing Platform"/>
            <person name="Birren B."/>
            <person name="Lander E."/>
            <person name="Galagan J."/>
            <person name="Cuomo C."/>
            <person name="Devon K."/>
            <person name="Jaffe D."/>
            <person name="Butler J."/>
            <person name="Alvarez P."/>
            <person name="Gnerre S."/>
            <person name="Grabherr M."/>
            <person name="Kleber M."/>
            <person name="Mauceli E."/>
            <person name="Brockman W."/>
            <person name="Young S."/>
            <person name="LaButti K."/>
            <person name="Sykes S."/>
            <person name="DeCaprio D."/>
            <person name="Crawford M."/>
            <person name="Koehrsen M."/>
            <person name="Engels R."/>
            <person name="Montgomery P."/>
            <person name="Pearson M."/>
            <person name="Howarth C."/>
            <person name="Larson L."/>
            <person name="White J."/>
            <person name="O'Leary S."/>
            <person name="Kodira C."/>
            <person name="Zeng Q."/>
            <person name="Yandava C."/>
            <person name="Alvarado L."/>
            <person name="Longcore J."/>
            <person name="James T."/>
        </authorList>
    </citation>
    <scope>NUCLEOTIDE SEQUENCE [LARGE SCALE GENOMIC DNA]</scope>
    <source>
        <strain evidence="2 3">JEL423</strain>
    </source>
</reference>
<sequence>MGNPVHVVVEYDPLKSRLTGASIAVQPSGYRPLASALVDTLDWPLRASRTSGNAMSSIPVPEPSSSIDASFSDSMLHLSNSRAFRTITLGSLIARSEVNPNSLVSDSYTYTGFGSYAGQRSSFFHMRQPAFPDEMSENLSQSSSPGIGYRQQSIASDIPQSSLTARNRTASGFSSLSSSPVPERCPMWEHPRRMLLEIQQRELHINQQHPLRRANAVRRSTSEESDTANGQPVLEFLEYPEEYPDEGAENRSFGSGSGSGARTTRIRSNVTVDDLEQLIIRQLRPRTFNLLLGSSATVSRRNRASASPNLSLQEQSNSINESESGQSLSIEGVMERLRRQLRNSSTQQLQNSDDRVHRRRVGTTVVTDRSSALASNQQGNSGRELRNNVYSRGSMREQRLSNSPPASRTSLTSSLTNTGVSTAANNTIDAASLFSSFLPTDMERQSTGTQNSNLGTDSALSQRYRSHPSGTLASRRLFIASTLPNFSSLFSNTLLSAQATSPTVDSSDTQSGGLAANQRNTSANSLSIFPESTRRWSVIERAQNLITSTNALLAATPVSSLGSRSNPSTLDSDSSDQTSTSFRESNRSRLQVPGIQSGSPALTNTILSGVSQVDLFGGLGNQAQINLNLDEHCPVDYEAPTSED</sequence>
<feature type="compositionally biased region" description="Low complexity" evidence="1">
    <location>
        <begin position="311"/>
        <end position="327"/>
    </location>
</feature>